<dbReference type="AlphaFoldDB" id="A0A927G689"/>
<keyword evidence="2" id="KW-1185">Reference proteome</keyword>
<accession>A0A927G689</accession>
<evidence type="ECO:0000313" key="1">
    <source>
        <dbReference type="EMBL" id="MBD8077687.1"/>
    </source>
</evidence>
<sequence>MQTIDITGKKFGTLTVQARTDNRHRKAYYLCTCTCGASVIVRGSYLRDGTTAGCGDHKAHPYTRRTDGTYAGYYVAHAALRERMGSASTYLCAGDDNECPNDAHDWAYLGCDEEVAGPGGIGTRCPRVCPSEYAPLCRAHHIELDRREKVAA</sequence>
<reference evidence="1" key="1">
    <citation type="journal article" date="2018" name="Curr. Microbiol.">
        <title>Cellulosimicrobium arenosum sp. nov., Isolated from Marine Sediment Sand.</title>
        <authorList>
            <person name="Oh M."/>
            <person name="Kim J.H."/>
            <person name="Yoon J.H."/>
            <person name="Schumann P."/>
            <person name="Kim W."/>
        </authorList>
    </citation>
    <scope>NUCLEOTIDE SEQUENCE</scope>
    <source>
        <strain evidence="1">KCTC 49039</strain>
    </source>
</reference>
<protein>
    <submittedName>
        <fullName evidence="1">Uncharacterized protein</fullName>
    </submittedName>
</protein>
<name>A0A927G689_9MICO</name>
<gene>
    <name evidence="1" type="ORF">IF651_01250</name>
</gene>
<comment type="caution">
    <text evidence="1">The sequence shown here is derived from an EMBL/GenBank/DDBJ whole genome shotgun (WGS) entry which is preliminary data.</text>
</comment>
<dbReference type="RefSeq" id="WP_191827253.1">
    <property type="nucleotide sequence ID" value="NZ_JACYHB010000001.1"/>
</dbReference>
<evidence type="ECO:0000313" key="2">
    <source>
        <dbReference type="Proteomes" id="UP000610846"/>
    </source>
</evidence>
<organism evidence="1 2">
    <name type="scientific">Cellulosimicrobium arenosum</name>
    <dbReference type="NCBI Taxonomy" id="2708133"/>
    <lineage>
        <taxon>Bacteria</taxon>
        <taxon>Bacillati</taxon>
        <taxon>Actinomycetota</taxon>
        <taxon>Actinomycetes</taxon>
        <taxon>Micrococcales</taxon>
        <taxon>Promicromonosporaceae</taxon>
        <taxon>Cellulosimicrobium</taxon>
    </lineage>
</organism>
<reference evidence="1" key="2">
    <citation type="submission" date="2020-09" db="EMBL/GenBank/DDBJ databases">
        <authorList>
            <person name="Yu Y."/>
        </authorList>
    </citation>
    <scope>NUCLEOTIDE SEQUENCE</scope>
    <source>
        <strain evidence="1">KCTC 49039</strain>
    </source>
</reference>
<proteinExistence type="predicted"/>
<dbReference type="Proteomes" id="UP000610846">
    <property type="component" value="Unassembled WGS sequence"/>
</dbReference>
<dbReference type="EMBL" id="JACYHB010000001">
    <property type="protein sequence ID" value="MBD8077687.1"/>
    <property type="molecule type" value="Genomic_DNA"/>
</dbReference>